<gene>
    <name evidence="2" type="ORF">CLOACE_11050</name>
</gene>
<dbReference type="Pfam" id="PF08821">
    <property type="entry name" value="CGGC"/>
    <property type="match status" value="1"/>
</dbReference>
<keyword evidence="3" id="KW-1185">Reference proteome</keyword>
<dbReference type="PATRIC" id="fig|1121290.3.peg.1111"/>
<dbReference type="Proteomes" id="UP000175744">
    <property type="component" value="Unassembled WGS sequence"/>
</dbReference>
<feature type="domain" description="CGGC" evidence="1">
    <location>
        <begin position="1"/>
        <end position="80"/>
    </location>
</feature>
<protein>
    <submittedName>
        <fullName evidence="2">CGGC domain protein</fullName>
    </submittedName>
</protein>
<name>A0A1E8F025_9CLOT</name>
<dbReference type="EMBL" id="LZFO01000012">
    <property type="protein sequence ID" value="OFI06332.1"/>
    <property type="molecule type" value="Genomic_DNA"/>
</dbReference>
<organism evidence="2 3">
    <name type="scientific">Clostridium acetireducens DSM 10703</name>
    <dbReference type="NCBI Taxonomy" id="1121290"/>
    <lineage>
        <taxon>Bacteria</taxon>
        <taxon>Bacillati</taxon>
        <taxon>Bacillota</taxon>
        <taxon>Clostridia</taxon>
        <taxon>Eubacteriales</taxon>
        <taxon>Clostridiaceae</taxon>
        <taxon>Clostridium</taxon>
    </lineage>
</organism>
<evidence type="ECO:0000313" key="3">
    <source>
        <dbReference type="Proteomes" id="UP000175744"/>
    </source>
</evidence>
<comment type="caution">
    <text evidence="2">The sequence shown here is derived from an EMBL/GenBank/DDBJ whole genome shotgun (WGS) entry which is preliminary data.</text>
</comment>
<sequence>MKVSEEEIEVTGVNTCGGCPGKKAVTRAAEMVKRGADTIVLASCITKGNPIGFACPYAQQMRAAIEKKVGKIIKIIDYTH</sequence>
<evidence type="ECO:0000313" key="2">
    <source>
        <dbReference type="EMBL" id="OFI06332.1"/>
    </source>
</evidence>
<proteinExistence type="predicted"/>
<accession>A0A1E8F025</accession>
<dbReference type="InterPro" id="IPR014925">
    <property type="entry name" value="CGGC_dom"/>
</dbReference>
<reference evidence="2 3" key="1">
    <citation type="submission" date="2016-06" db="EMBL/GenBank/DDBJ databases">
        <title>Genome sequence of Clostridium acetireducens DSM 10703.</title>
        <authorList>
            <person name="Poehlein A."/>
            <person name="Fluechter S."/>
            <person name="Duerre P."/>
            <person name="Daniel R."/>
        </authorList>
    </citation>
    <scope>NUCLEOTIDE SEQUENCE [LARGE SCALE GENOMIC DNA]</scope>
    <source>
        <strain evidence="2 3">DSM 10703</strain>
    </source>
</reference>
<dbReference type="AlphaFoldDB" id="A0A1E8F025"/>
<evidence type="ECO:0000259" key="1">
    <source>
        <dbReference type="SMART" id="SM01078"/>
    </source>
</evidence>
<dbReference type="SMART" id="SM01078">
    <property type="entry name" value="CGGC"/>
    <property type="match status" value="1"/>
</dbReference>
<dbReference type="STRING" id="1121290.CLAOCE_11050"/>